<proteinExistence type="predicted"/>
<comment type="caution">
    <text evidence="1">The sequence shown here is derived from an EMBL/GenBank/DDBJ whole genome shotgun (WGS) entry which is preliminary data.</text>
</comment>
<reference evidence="1 2" key="1">
    <citation type="submission" date="2021-06" db="EMBL/GenBank/DDBJ databases">
        <authorList>
            <person name="Palmer J.M."/>
        </authorList>
    </citation>
    <scope>NUCLEOTIDE SEQUENCE [LARGE SCALE GENOMIC DNA]</scope>
    <source>
        <strain evidence="1 2">MEX-2019</strain>
        <tissue evidence="1">Muscle</tissue>
    </source>
</reference>
<protein>
    <submittedName>
        <fullName evidence="1">Uncharacterized protein</fullName>
    </submittedName>
</protein>
<keyword evidence="2" id="KW-1185">Reference proteome</keyword>
<gene>
    <name evidence="1" type="ORF">CRENBAI_024169</name>
</gene>
<dbReference type="AlphaFoldDB" id="A0AAV9S2Y3"/>
<sequence length="190" mass="21182">MASRRALILEAILGPDTSESREVAVRIKAEHIKFGMFPDATAYHTTPSIPAKEPLEPVEVTWLGIYTRSLASLETPFLGETRPIAKLSRPTHGPTPGSAHGPMSRVLYGPGQNAQCPRRLCTSQAWPQFLSNFTRDIEHSWNGGHPDGVLHTGEIFEWQTFPEVSMALLTITPYIPKPAPHRTRAFSYRR</sequence>
<dbReference type="Proteomes" id="UP001311232">
    <property type="component" value="Unassembled WGS sequence"/>
</dbReference>
<organism evidence="1 2">
    <name type="scientific">Crenichthys baileyi</name>
    <name type="common">White River springfish</name>
    <dbReference type="NCBI Taxonomy" id="28760"/>
    <lineage>
        <taxon>Eukaryota</taxon>
        <taxon>Metazoa</taxon>
        <taxon>Chordata</taxon>
        <taxon>Craniata</taxon>
        <taxon>Vertebrata</taxon>
        <taxon>Euteleostomi</taxon>
        <taxon>Actinopterygii</taxon>
        <taxon>Neopterygii</taxon>
        <taxon>Teleostei</taxon>
        <taxon>Neoteleostei</taxon>
        <taxon>Acanthomorphata</taxon>
        <taxon>Ovalentaria</taxon>
        <taxon>Atherinomorphae</taxon>
        <taxon>Cyprinodontiformes</taxon>
        <taxon>Goodeidae</taxon>
        <taxon>Crenichthys</taxon>
    </lineage>
</organism>
<evidence type="ECO:0000313" key="1">
    <source>
        <dbReference type="EMBL" id="KAK5615635.1"/>
    </source>
</evidence>
<name>A0AAV9S2Y3_9TELE</name>
<dbReference type="EMBL" id="JAHHUM010000939">
    <property type="protein sequence ID" value="KAK5615635.1"/>
    <property type="molecule type" value="Genomic_DNA"/>
</dbReference>
<accession>A0AAV9S2Y3</accession>
<evidence type="ECO:0000313" key="2">
    <source>
        <dbReference type="Proteomes" id="UP001311232"/>
    </source>
</evidence>